<dbReference type="WBParaSite" id="PS1159_v2.g17292.t1">
    <property type="protein sequence ID" value="PS1159_v2.g17292.t1"/>
    <property type="gene ID" value="PS1159_v2.g17292"/>
</dbReference>
<evidence type="ECO:0000313" key="2">
    <source>
        <dbReference type="WBParaSite" id="PS1159_v2.g17292.t1"/>
    </source>
</evidence>
<protein>
    <submittedName>
        <fullName evidence="2">BTB domain-containing protein</fullName>
    </submittedName>
</protein>
<accession>A0AC35FGI6</accession>
<name>A0AC35FGI6_9BILA</name>
<proteinExistence type="predicted"/>
<dbReference type="Proteomes" id="UP000887580">
    <property type="component" value="Unplaced"/>
</dbReference>
<sequence length="308" mass="35091">MDSAVTQKHKCPIAIKLIIPEDILNEGKDPENGLFSKWCDASNIPGVKYRIGIYPNCPDEEGETWIDFEIRSSKNKLNINAVFNITIQSANHVSKKHHIFEKDGFIGQKLCTIEELFAPEKRFIVDGKMTINMDGFLMIEKEAENEKLLQFDDNFDSKLCLALWEQGYKDFTISADGKEIQAHKNVLAAQSPVFSRMFEAGMKEAKENKVIIQDFTFNIVEKAIKLCYHQSLDVFEKYLISVLNEITVCRLTNAALLSNASKLEMKCKEFLESCLKTKPIADFDILDKEFALNLLKNAFSHNSECDIV</sequence>
<reference evidence="2" key="1">
    <citation type="submission" date="2022-11" db="UniProtKB">
        <authorList>
            <consortium name="WormBaseParasite"/>
        </authorList>
    </citation>
    <scope>IDENTIFICATION</scope>
</reference>
<organism evidence="1 2">
    <name type="scientific">Panagrolaimus sp. PS1159</name>
    <dbReference type="NCBI Taxonomy" id="55785"/>
    <lineage>
        <taxon>Eukaryota</taxon>
        <taxon>Metazoa</taxon>
        <taxon>Ecdysozoa</taxon>
        <taxon>Nematoda</taxon>
        <taxon>Chromadorea</taxon>
        <taxon>Rhabditida</taxon>
        <taxon>Tylenchina</taxon>
        <taxon>Panagrolaimomorpha</taxon>
        <taxon>Panagrolaimoidea</taxon>
        <taxon>Panagrolaimidae</taxon>
        <taxon>Panagrolaimus</taxon>
    </lineage>
</organism>
<evidence type="ECO:0000313" key="1">
    <source>
        <dbReference type="Proteomes" id="UP000887580"/>
    </source>
</evidence>